<dbReference type="Gene3D" id="3.20.20.140">
    <property type="entry name" value="Metal-dependent hydrolases"/>
    <property type="match status" value="1"/>
</dbReference>
<dbReference type="PANTHER" id="PTHR43135">
    <property type="entry name" value="ALPHA-D-RIBOSE 1-METHYLPHOSPHONATE 5-TRIPHOSPHATE DIPHOSPHATASE"/>
    <property type="match status" value="1"/>
</dbReference>
<evidence type="ECO:0000313" key="2">
    <source>
        <dbReference type="EMBL" id="MFD0888658.1"/>
    </source>
</evidence>
<dbReference type="InterPro" id="IPR051781">
    <property type="entry name" value="Metallo-dep_Hydrolase"/>
</dbReference>
<accession>A0ABW3DXY5</accession>
<dbReference type="SUPFAM" id="SSF51556">
    <property type="entry name" value="Metallo-dependent hydrolases"/>
    <property type="match status" value="1"/>
</dbReference>
<dbReference type="InterPro" id="IPR032466">
    <property type="entry name" value="Metal_Hydrolase"/>
</dbReference>
<dbReference type="SUPFAM" id="SSF51338">
    <property type="entry name" value="Composite domain of metallo-dependent hydrolases"/>
    <property type="match status" value="1"/>
</dbReference>
<reference evidence="3" key="1">
    <citation type="journal article" date="2019" name="Int. J. Syst. Evol. Microbiol.">
        <title>The Global Catalogue of Microorganisms (GCM) 10K type strain sequencing project: providing services to taxonomists for standard genome sequencing and annotation.</title>
        <authorList>
            <consortium name="The Broad Institute Genomics Platform"/>
            <consortium name="The Broad Institute Genome Sequencing Center for Infectious Disease"/>
            <person name="Wu L."/>
            <person name="Ma J."/>
        </authorList>
    </citation>
    <scope>NUCLEOTIDE SEQUENCE [LARGE SCALE GENOMIC DNA]</scope>
    <source>
        <strain evidence="3">CCUG 62974</strain>
    </source>
</reference>
<dbReference type="InterPro" id="IPR011059">
    <property type="entry name" value="Metal-dep_hydrolase_composite"/>
</dbReference>
<dbReference type="Proteomes" id="UP001597024">
    <property type="component" value="Unassembled WGS sequence"/>
</dbReference>
<feature type="non-terminal residue" evidence="2">
    <location>
        <position position="304"/>
    </location>
</feature>
<proteinExistence type="predicted"/>
<dbReference type="InterPro" id="IPR006680">
    <property type="entry name" value="Amidohydro-rel"/>
</dbReference>
<name>A0ABW3DXY5_9ACTN</name>
<organism evidence="2 3">
    <name type="scientific">Streptosporangium algeriense</name>
    <dbReference type="NCBI Taxonomy" id="1682748"/>
    <lineage>
        <taxon>Bacteria</taxon>
        <taxon>Bacillati</taxon>
        <taxon>Actinomycetota</taxon>
        <taxon>Actinomycetes</taxon>
        <taxon>Streptosporangiales</taxon>
        <taxon>Streptosporangiaceae</taxon>
        <taxon>Streptosporangium</taxon>
    </lineage>
</organism>
<evidence type="ECO:0000313" key="3">
    <source>
        <dbReference type="Proteomes" id="UP001597024"/>
    </source>
</evidence>
<protein>
    <submittedName>
        <fullName evidence="2">Amidohydrolase family protein</fullName>
    </submittedName>
</protein>
<dbReference type="EMBL" id="JBHTHX010001433">
    <property type="protein sequence ID" value="MFD0888658.1"/>
    <property type="molecule type" value="Genomic_DNA"/>
</dbReference>
<sequence length="304" mass="31860">MTRVVVSGGTVFDGTGAPAAPADVVVEDGRVVEVGTGLDGDEVLDASGMTVLPGLFDCHVHVCSSGLDLVQRLERPFSYQFYAAARNMAAMLDIGITSVRDANGADLGMKRAQEEGLLDGPRLSIAVSLISQTGGHGDGWRPSGCTMKYTIAHPGRPDGIADGPDAVRRKVREILRAGADVIKVCTTGGVLSSRDHPHDTQFQQDELAVLAAAAAAAGKPFMAHAQSPEGIKNAVRAGARSIEHGVHLDDECIGLMIEHGTWLVPTLTATRTVIDMAEAGVRLSPVAVAKAREAAEAHRESFAR</sequence>
<evidence type="ECO:0000259" key="1">
    <source>
        <dbReference type="Pfam" id="PF01979"/>
    </source>
</evidence>
<dbReference type="PANTHER" id="PTHR43135:SF3">
    <property type="entry name" value="ALPHA-D-RIBOSE 1-METHYLPHOSPHONATE 5-TRIPHOSPHATE DIPHOSPHATASE"/>
    <property type="match status" value="1"/>
</dbReference>
<keyword evidence="3" id="KW-1185">Reference proteome</keyword>
<feature type="domain" description="Amidohydrolase-related" evidence="1">
    <location>
        <begin position="50"/>
        <end position="300"/>
    </location>
</feature>
<dbReference type="Pfam" id="PF01979">
    <property type="entry name" value="Amidohydro_1"/>
    <property type="match status" value="1"/>
</dbReference>
<dbReference type="CDD" id="cd01299">
    <property type="entry name" value="Met_dep_hydrolase_A"/>
    <property type="match status" value="1"/>
</dbReference>
<gene>
    <name evidence="2" type="ORF">ACFQ08_29330</name>
</gene>
<comment type="caution">
    <text evidence="2">The sequence shown here is derived from an EMBL/GenBank/DDBJ whole genome shotgun (WGS) entry which is preliminary data.</text>
</comment>
<dbReference type="Gene3D" id="2.30.40.10">
    <property type="entry name" value="Urease, subunit C, domain 1"/>
    <property type="match status" value="1"/>
</dbReference>
<dbReference type="InterPro" id="IPR057744">
    <property type="entry name" value="OTAase-like"/>
</dbReference>